<keyword evidence="3" id="KW-0472">Membrane</keyword>
<gene>
    <name evidence="5" type="ORF">ECPE_LOCUS11314</name>
</gene>
<dbReference type="AlphaFoldDB" id="A0A3P8HX76"/>
<dbReference type="InterPro" id="IPR050098">
    <property type="entry name" value="TFPI/VKTCI-like"/>
</dbReference>
<dbReference type="SMART" id="SM00131">
    <property type="entry name" value="KU"/>
    <property type="match status" value="1"/>
</dbReference>
<accession>A0A3P8HX76</accession>
<keyword evidence="3" id="KW-1133">Transmembrane helix</keyword>
<dbReference type="CDD" id="cd00109">
    <property type="entry name" value="Kunitz-type"/>
    <property type="match status" value="1"/>
</dbReference>
<feature type="transmembrane region" description="Helical" evidence="3">
    <location>
        <begin position="12"/>
        <end position="34"/>
    </location>
</feature>
<keyword evidence="6" id="KW-1185">Reference proteome</keyword>
<dbReference type="SUPFAM" id="SSF57362">
    <property type="entry name" value="BPTI-like"/>
    <property type="match status" value="1"/>
</dbReference>
<keyword evidence="3" id="KW-0812">Transmembrane</keyword>
<dbReference type="PANTHER" id="PTHR10083">
    <property type="entry name" value="KUNITZ-TYPE PROTEASE INHIBITOR-RELATED"/>
    <property type="match status" value="1"/>
</dbReference>
<dbReference type="Pfam" id="PF00014">
    <property type="entry name" value="Kunitz_BPTI"/>
    <property type="match status" value="1"/>
</dbReference>
<evidence type="ECO:0000256" key="1">
    <source>
        <dbReference type="ARBA" id="ARBA00004613"/>
    </source>
</evidence>
<comment type="subcellular location">
    <subcellularLocation>
        <location evidence="1">Secreted</location>
    </subcellularLocation>
</comment>
<dbReference type="GO" id="GO:0004867">
    <property type="term" value="F:serine-type endopeptidase inhibitor activity"/>
    <property type="evidence" value="ECO:0007669"/>
    <property type="project" value="InterPro"/>
</dbReference>
<feature type="domain" description="BPTI/Kunitz inhibitor" evidence="4">
    <location>
        <begin position="43"/>
        <end position="93"/>
    </location>
</feature>
<dbReference type="GO" id="GO:0005615">
    <property type="term" value="C:extracellular space"/>
    <property type="evidence" value="ECO:0007669"/>
    <property type="project" value="TreeGrafter"/>
</dbReference>
<evidence type="ECO:0000259" key="4">
    <source>
        <dbReference type="PROSITE" id="PS50279"/>
    </source>
</evidence>
<proteinExistence type="predicted"/>
<dbReference type="PROSITE" id="PS50279">
    <property type="entry name" value="BPTI_KUNITZ_2"/>
    <property type="match status" value="1"/>
</dbReference>
<dbReference type="InterPro" id="IPR002223">
    <property type="entry name" value="Kunitz_BPTI"/>
</dbReference>
<dbReference type="InterPro" id="IPR020901">
    <property type="entry name" value="Prtase_inh_Kunz-CS"/>
</dbReference>
<protein>
    <recommendedName>
        <fullName evidence="4">BPTI/Kunitz inhibitor domain-containing protein</fullName>
    </recommendedName>
</protein>
<evidence type="ECO:0000256" key="2">
    <source>
        <dbReference type="ARBA" id="ARBA00022525"/>
    </source>
</evidence>
<evidence type="ECO:0000256" key="3">
    <source>
        <dbReference type="SAM" id="Phobius"/>
    </source>
</evidence>
<name>A0A3P8HX76_9TREM</name>
<dbReference type="InterPro" id="IPR036880">
    <property type="entry name" value="Kunitz_BPTI_sf"/>
</dbReference>
<dbReference type="PRINTS" id="PR00759">
    <property type="entry name" value="BASICPTASE"/>
</dbReference>
<dbReference type="PROSITE" id="PS00280">
    <property type="entry name" value="BPTI_KUNITZ_1"/>
    <property type="match status" value="1"/>
</dbReference>
<keyword evidence="2" id="KW-0964">Secreted</keyword>
<dbReference type="Gene3D" id="4.10.410.10">
    <property type="entry name" value="Pancreatic trypsin inhibitor Kunitz domain"/>
    <property type="match status" value="1"/>
</dbReference>
<dbReference type="PANTHER" id="PTHR10083:SF367">
    <property type="entry name" value="SPLEEN TRYPSIN INHIBITOR I"/>
    <property type="match status" value="1"/>
</dbReference>
<reference evidence="5 6" key="1">
    <citation type="submission" date="2018-11" db="EMBL/GenBank/DDBJ databases">
        <authorList>
            <consortium name="Pathogen Informatics"/>
        </authorList>
    </citation>
    <scope>NUCLEOTIDE SEQUENCE [LARGE SCALE GENOMIC DNA]</scope>
    <source>
        <strain evidence="5 6">Egypt</strain>
    </source>
</reference>
<evidence type="ECO:0000313" key="5">
    <source>
        <dbReference type="EMBL" id="VDP88328.1"/>
    </source>
</evidence>
<dbReference type="EMBL" id="UZAN01050597">
    <property type="protein sequence ID" value="VDP88328.1"/>
    <property type="molecule type" value="Genomic_DNA"/>
</dbReference>
<dbReference type="Proteomes" id="UP000272942">
    <property type="component" value="Unassembled WGS sequence"/>
</dbReference>
<dbReference type="OrthoDB" id="4473401at2759"/>
<organism evidence="5 6">
    <name type="scientific">Echinostoma caproni</name>
    <dbReference type="NCBI Taxonomy" id="27848"/>
    <lineage>
        <taxon>Eukaryota</taxon>
        <taxon>Metazoa</taxon>
        <taxon>Spiralia</taxon>
        <taxon>Lophotrochozoa</taxon>
        <taxon>Platyhelminthes</taxon>
        <taxon>Trematoda</taxon>
        <taxon>Digenea</taxon>
        <taxon>Plagiorchiida</taxon>
        <taxon>Echinostomata</taxon>
        <taxon>Echinostomatoidea</taxon>
        <taxon>Echinostomatidae</taxon>
        <taxon>Echinostoma</taxon>
    </lineage>
</organism>
<sequence>MFFYINFPVRHVLIRLVSIYFFNYQVLCFPFFYYKFVLVPPRCLEEKYAGPCGANILRYWYNPETNRCEVFLYGGCEANGNHFGSFTECVQTLAILTSDHLYVWIEKNNSTESSTPCNSPIGQECAIRSHLYCHQNGTVDCVPKTGIILSKRTN</sequence>
<evidence type="ECO:0000313" key="6">
    <source>
        <dbReference type="Proteomes" id="UP000272942"/>
    </source>
</evidence>